<feature type="transmembrane region" description="Helical" evidence="1">
    <location>
        <begin position="154"/>
        <end position="182"/>
    </location>
</feature>
<feature type="chain" id="PRO_5034671208" evidence="2">
    <location>
        <begin position="19"/>
        <end position="232"/>
    </location>
</feature>
<organism evidence="3 4">
    <name type="scientific">Mycena chlorophos</name>
    <name type="common">Agaric fungus</name>
    <name type="synonym">Agaricus chlorophos</name>
    <dbReference type="NCBI Taxonomy" id="658473"/>
    <lineage>
        <taxon>Eukaryota</taxon>
        <taxon>Fungi</taxon>
        <taxon>Dikarya</taxon>
        <taxon>Basidiomycota</taxon>
        <taxon>Agaricomycotina</taxon>
        <taxon>Agaricomycetes</taxon>
        <taxon>Agaricomycetidae</taxon>
        <taxon>Agaricales</taxon>
        <taxon>Marasmiineae</taxon>
        <taxon>Mycenaceae</taxon>
        <taxon>Mycena</taxon>
    </lineage>
</organism>
<sequence>MKLSPLTLILAGAMLASGSPLRVIVSQAVGQADGALGLGQPIYIPASNAVPLPIRHSAGAVASLSSKQPCGAAAAGYRTRFRHKTEAFFASLGFAPSSTSEGTGTTTTRIQVLSFSFTEFRASRQQLAAERVAAGRQASFWEEFEERMMYLPPWVAGVVAFVFALLGCGLGVLIRALFLLIIHVLRAAFNTRTSSPATVTDYYYFEVDEDQDAEEVLVAPPVYTVAEVVEKV</sequence>
<protein>
    <submittedName>
        <fullName evidence="3">Uncharacterized protein</fullName>
    </submittedName>
</protein>
<evidence type="ECO:0000256" key="2">
    <source>
        <dbReference type="SAM" id="SignalP"/>
    </source>
</evidence>
<dbReference type="OrthoDB" id="3233375at2759"/>
<keyword evidence="1" id="KW-0812">Transmembrane</keyword>
<evidence type="ECO:0000256" key="1">
    <source>
        <dbReference type="SAM" id="Phobius"/>
    </source>
</evidence>
<keyword evidence="4" id="KW-1185">Reference proteome</keyword>
<reference evidence="3" key="1">
    <citation type="submission" date="2020-05" db="EMBL/GenBank/DDBJ databases">
        <title>Mycena genomes resolve the evolution of fungal bioluminescence.</title>
        <authorList>
            <person name="Tsai I.J."/>
        </authorList>
    </citation>
    <scope>NUCLEOTIDE SEQUENCE</scope>
    <source>
        <strain evidence="3">110903Hualien_Pintung</strain>
    </source>
</reference>
<keyword evidence="1" id="KW-0472">Membrane</keyword>
<keyword evidence="2" id="KW-0732">Signal</keyword>
<dbReference type="AlphaFoldDB" id="A0A8H6VZY4"/>
<comment type="caution">
    <text evidence="3">The sequence shown here is derived from an EMBL/GenBank/DDBJ whole genome shotgun (WGS) entry which is preliminary data.</text>
</comment>
<dbReference type="Proteomes" id="UP000613580">
    <property type="component" value="Unassembled WGS sequence"/>
</dbReference>
<name>A0A8H6VZY4_MYCCL</name>
<feature type="signal peptide" evidence="2">
    <location>
        <begin position="1"/>
        <end position="18"/>
    </location>
</feature>
<keyword evidence="1" id="KW-1133">Transmembrane helix</keyword>
<evidence type="ECO:0000313" key="3">
    <source>
        <dbReference type="EMBL" id="KAF7300434.1"/>
    </source>
</evidence>
<proteinExistence type="predicted"/>
<dbReference type="EMBL" id="JACAZE010000013">
    <property type="protein sequence ID" value="KAF7300434.1"/>
    <property type="molecule type" value="Genomic_DNA"/>
</dbReference>
<evidence type="ECO:0000313" key="4">
    <source>
        <dbReference type="Proteomes" id="UP000613580"/>
    </source>
</evidence>
<accession>A0A8H6VZY4</accession>
<gene>
    <name evidence="3" type="ORF">HMN09_00927100</name>
</gene>